<evidence type="ECO:0000256" key="1">
    <source>
        <dbReference type="SAM" id="MobiDB-lite"/>
    </source>
</evidence>
<reference evidence="2" key="2">
    <citation type="journal article" date="2023" name="IMA Fungus">
        <title>Comparative genomic study of the Penicillium genus elucidates a diverse pangenome and 15 lateral gene transfer events.</title>
        <authorList>
            <person name="Petersen C."/>
            <person name="Sorensen T."/>
            <person name="Nielsen M.R."/>
            <person name="Sondergaard T.E."/>
            <person name="Sorensen J.L."/>
            <person name="Fitzpatrick D.A."/>
            <person name="Frisvad J.C."/>
            <person name="Nielsen K.L."/>
        </authorList>
    </citation>
    <scope>NUCLEOTIDE SEQUENCE</scope>
    <source>
        <strain evidence="2">IBT 35673</strain>
    </source>
</reference>
<feature type="compositionally biased region" description="Low complexity" evidence="1">
    <location>
        <begin position="50"/>
        <end position="60"/>
    </location>
</feature>
<dbReference type="Proteomes" id="UP001147695">
    <property type="component" value="Unassembled WGS sequence"/>
</dbReference>
<reference evidence="2" key="1">
    <citation type="submission" date="2022-12" db="EMBL/GenBank/DDBJ databases">
        <authorList>
            <person name="Petersen C."/>
        </authorList>
    </citation>
    <scope>NUCLEOTIDE SEQUENCE</scope>
    <source>
        <strain evidence="2">IBT 35673</strain>
    </source>
</reference>
<feature type="compositionally biased region" description="Low complexity" evidence="1">
    <location>
        <begin position="89"/>
        <end position="110"/>
    </location>
</feature>
<protein>
    <submittedName>
        <fullName evidence="2">Uncharacterized protein</fullName>
    </submittedName>
</protein>
<dbReference type="EMBL" id="JAPZBQ010000003">
    <property type="protein sequence ID" value="KAJ5338758.1"/>
    <property type="molecule type" value="Genomic_DNA"/>
</dbReference>
<gene>
    <name evidence="2" type="ORF">N7452_005486</name>
</gene>
<organism evidence="2 3">
    <name type="scientific">Penicillium brevicompactum</name>
    <dbReference type="NCBI Taxonomy" id="5074"/>
    <lineage>
        <taxon>Eukaryota</taxon>
        <taxon>Fungi</taxon>
        <taxon>Dikarya</taxon>
        <taxon>Ascomycota</taxon>
        <taxon>Pezizomycotina</taxon>
        <taxon>Eurotiomycetes</taxon>
        <taxon>Eurotiomycetidae</taxon>
        <taxon>Eurotiales</taxon>
        <taxon>Aspergillaceae</taxon>
        <taxon>Penicillium</taxon>
    </lineage>
</organism>
<feature type="region of interest" description="Disordered" evidence="1">
    <location>
        <begin position="1"/>
        <end position="138"/>
    </location>
</feature>
<proteinExistence type="predicted"/>
<dbReference type="AlphaFoldDB" id="A0A9W9QIT4"/>
<accession>A0A9W9QIT4</accession>
<sequence>MTPTEASEFARWSGIHGESARQTTEELNMVYAVGSQEGDPKSKHDEESDYSTVDSLSSSEDSQRSNYSDSRGSLMVTLLDEPLRQQPTKPQGSSQAKSSSQPKAQPSTKKVTSKVPSNQTLTKPEAHPWIIREASAAV</sequence>
<comment type="caution">
    <text evidence="2">The sequence shown here is derived from an EMBL/GenBank/DDBJ whole genome shotgun (WGS) entry which is preliminary data.</text>
</comment>
<name>A0A9W9QIT4_PENBR</name>
<evidence type="ECO:0000313" key="2">
    <source>
        <dbReference type="EMBL" id="KAJ5338758.1"/>
    </source>
</evidence>
<evidence type="ECO:0000313" key="3">
    <source>
        <dbReference type="Proteomes" id="UP001147695"/>
    </source>
</evidence>